<reference evidence="12" key="2">
    <citation type="submission" date="2025-09" db="UniProtKB">
        <authorList>
            <consortium name="Ensembl"/>
        </authorList>
    </citation>
    <scope>IDENTIFICATION</scope>
</reference>
<dbReference type="InterPro" id="IPR013783">
    <property type="entry name" value="Ig-like_fold"/>
</dbReference>
<dbReference type="PROSITE" id="PS00280">
    <property type="entry name" value="BPTI_KUNITZ_1"/>
    <property type="match status" value="2"/>
</dbReference>
<dbReference type="InterPro" id="IPR023415">
    <property type="entry name" value="LDLR_class-A_CS"/>
</dbReference>
<feature type="domain" description="BPTI/Kunitz inhibitor" evidence="10">
    <location>
        <begin position="374"/>
        <end position="424"/>
    </location>
</feature>
<dbReference type="CDD" id="cd00112">
    <property type="entry name" value="LDLa"/>
    <property type="match status" value="1"/>
</dbReference>
<feature type="disulfide bond" evidence="7">
    <location>
        <begin position="337"/>
        <end position="352"/>
    </location>
</feature>
<dbReference type="InterPro" id="IPR011106">
    <property type="entry name" value="MANSC_N"/>
</dbReference>
<evidence type="ECO:0000313" key="13">
    <source>
        <dbReference type="Proteomes" id="UP000261420"/>
    </source>
</evidence>
<evidence type="ECO:0000256" key="6">
    <source>
        <dbReference type="ARBA" id="ARBA00023180"/>
    </source>
</evidence>
<keyword evidence="5 7" id="KW-1015">Disulfide bond</keyword>
<evidence type="ECO:0000256" key="9">
    <source>
        <dbReference type="SAM" id="SignalP"/>
    </source>
</evidence>
<evidence type="ECO:0000256" key="4">
    <source>
        <dbReference type="ARBA" id="ARBA00023136"/>
    </source>
</evidence>
<dbReference type="GO" id="GO:0004867">
    <property type="term" value="F:serine-type endopeptidase inhibitor activity"/>
    <property type="evidence" value="ECO:0007669"/>
    <property type="project" value="InterPro"/>
</dbReference>
<comment type="subcellular location">
    <subcellularLocation>
        <location evidence="1">Membrane</location>
    </subcellularLocation>
</comment>
<dbReference type="KEGG" id="sdu:111231748"/>
<evidence type="ECO:0000256" key="3">
    <source>
        <dbReference type="ARBA" id="ARBA00022989"/>
    </source>
</evidence>
<dbReference type="PROSITE" id="PS01209">
    <property type="entry name" value="LDLRA_1"/>
    <property type="match status" value="1"/>
</dbReference>
<dbReference type="Pfam" id="PF22352">
    <property type="entry name" value="K319L-like_PKD"/>
    <property type="match status" value="1"/>
</dbReference>
<dbReference type="InterPro" id="IPR002223">
    <property type="entry name" value="Kunitz_BPTI"/>
</dbReference>
<dbReference type="Pfam" id="PF00057">
    <property type="entry name" value="Ldl_recept_a"/>
    <property type="match status" value="1"/>
</dbReference>
<dbReference type="RefSeq" id="XP_022614690.1">
    <property type="nucleotide sequence ID" value="XM_022758969.1"/>
</dbReference>
<feature type="disulfide bond" evidence="7">
    <location>
        <begin position="318"/>
        <end position="330"/>
    </location>
</feature>
<keyword evidence="6" id="KW-0325">Glycoprotein</keyword>
<feature type="chain" id="PRO_5017257051" evidence="9">
    <location>
        <begin position="28"/>
        <end position="512"/>
    </location>
</feature>
<keyword evidence="13" id="KW-1185">Reference proteome</keyword>
<dbReference type="GeneID" id="111231748"/>
<dbReference type="PRINTS" id="PR00759">
    <property type="entry name" value="BASICPTASE"/>
</dbReference>
<accession>A0A3B4UV59</accession>
<evidence type="ECO:0000256" key="7">
    <source>
        <dbReference type="PROSITE-ProRule" id="PRU00124"/>
    </source>
</evidence>
<dbReference type="CDD" id="cd00146">
    <property type="entry name" value="PKD"/>
    <property type="match status" value="1"/>
</dbReference>
<feature type="domain" description="MANSC" evidence="11">
    <location>
        <begin position="39"/>
        <end position="128"/>
    </location>
</feature>
<organism evidence="12 13">
    <name type="scientific">Seriola dumerili</name>
    <name type="common">Greater amberjack</name>
    <name type="synonym">Caranx dumerili</name>
    <dbReference type="NCBI Taxonomy" id="41447"/>
    <lineage>
        <taxon>Eukaryota</taxon>
        <taxon>Metazoa</taxon>
        <taxon>Chordata</taxon>
        <taxon>Craniata</taxon>
        <taxon>Vertebrata</taxon>
        <taxon>Euteleostomi</taxon>
        <taxon>Actinopterygii</taxon>
        <taxon>Neopterygii</taxon>
        <taxon>Teleostei</taxon>
        <taxon>Neoteleostei</taxon>
        <taxon>Acanthomorphata</taxon>
        <taxon>Carangaria</taxon>
        <taxon>Carangiformes</taxon>
        <taxon>Carangidae</taxon>
        <taxon>Seriola</taxon>
    </lineage>
</organism>
<dbReference type="OMA" id="HRNRFVC"/>
<dbReference type="GeneTree" id="ENSGT00940000164935"/>
<dbReference type="GO" id="GO:0030198">
    <property type="term" value="P:extracellular matrix organization"/>
    <property type="evidence" value="ECO:0007669"/>
    <property type="project" value="TreeGrafter"/>
</dbReference>
<dbReference type="PROSITE" id="PS50068">
    <property type="entry name" value="LDLRA_2"/>
    <property type="match status" value="1"/>
</dbReference>
<dbReference type="SMART" id="SM00192">
    <property type="entry name" value="LDLa"/>
    <property type="match status" value="1"/>
</dbReference>
<dbReference type="InterPro" id="IPR020901">
    <property type="entry name" value="Prtase_inh_Kunz-CS"/>
</dbReference>
<evidence type="ECO:0000259" key="10">
    <source>
        <dbReference type="PROSITE" id="PS50279"/>
    </source>
</evidence>
<dbReference type="PANTHER" id="PTHR46750">
    <property type="entry name" value="KUNITZ-TYPE PROTEASE INHIBITOR 1"/>
    <property type="match status" value="1"/>
</dbReference>
<dbReference type="GO" id="GO:0005886">
    <property type="term" value="C:plasma membrane"/>
    <property type="evidence" value="ECO:0007669"/>
    <property type="project" value="TreeGrafter"/>
</dbReference>
<dbReference type="GO" id="GO:0060429">
    <property type="term" value="P:epithelium development"/>
    <property type="evidence" value="ECO:0007669"/>
    <property type="project" value="TreeGrafter"/>
</dbReference>
<dbReference type="SUPFAM" id="SSF49299">
    <property type="entry name" value="PKD domain"/>
    <property type="match status" value="1"/>
</dbReference>
<dbReference type="PROSITE" id="PS50986">
    <property type="entry name" value="MANSC"/>
    <property type="match status" value="1"/>
</dbReference>
<sequence>MPPSSSSSPRLPLLLLLLPLLRYGGAAEDADCSGTFRPGQEDFVLDAEDAVKEGAVLLATARVRSPEACERECCGKPRCNLALLEPRGTGAAEAAAKEEDMRTCVLFNCIHRNRFVCRFVNQAGYLSYFRESVFLKHLEGPQEPGEPIANAGRDVIVQPRETVTLNGTESLALGDAQITDHQWSLLSGDPSVKMEKTDLPDQVRLSNLQLGSYIFQLTVTDSNDLSGVAKVTVLVLSPEMSSLYCLAPEKVGPCRAMFPRWRYDAAAGICEQFVFGGCKPNHNNYLSEHECLTACGGVTATAERGATLPATEVCGSVCRPDQLTCDSGCCLERSLECDGVKHCSDGSDEGHCNKLNQTFSRLLSIDVNQTKARCTEPPHTGPCRASHTRWYYDPLNRKCHHFTFGGCDGNDNNFEEEDKCSNTCAGVTERHVFSRGMFDRFEKEVGEESDDSGSIALAVFLSVAILALLAIMTYCFLKGRRERSHRPVSTGPAHVALSEQDTLVYNSTTKPV</sequence>
<feature type="domain" description="BPTI/Kunitz inhibitor" evidence="10">
    <location>
        <begin position="245"/>
        <end position="295"/>
    </location>
</feature>
<keyword evidence="4 8" id="KW-0472">Membrane</keyword>
<keyword evidence="3 8" id="KW-1133">Transmembrane helix</keyword>
<dbReference type="STRING" id="41447.ENSSDUP00000022182"/>
<dbReference type="SMART" id="SM00765">
    <property type="entry name" value="MANEC"/>
    <property type="match status" value="1"/>
</dbReference>
<dbReference type="AlphaFoldDB" id="A0A3B4UV59"/>
<protein>
    <submittedName>
        <fullName evidence="12">Kunitz-type protease inhibitor 1-like</fullName>
    </submittedName>
</protein>
<dbReference type="InterPro" id="IPR002172">
    <property type="entry name" value="LDrepeatLR_classA_rpt"/>
</dbReference>
<feature type="signal peptide" evidence="9">
    <location>
        <begin position="1"/>
        <end position="27"/>
    </location>
</feature>
<dbReference type="Gene3D" id="4.10.410.10">
    <property type="entry name" value="Pancreatic trypsin inhibitor Kunitz domain"/>
    <property type="match status" value="2"/>
</dbReference>
<proteinExistence type="predicted"/>
<feature type="disulfide bond" evidence="7">
    <location>
        <begin position="325"/>
        <end position="343"/>
    </location>
</feature>
<evidence type="ECO:0000256" key="1">
    <source>
        <dbReference type="ARBA" id="ARBA00004370"/>
    </source>
</evidence>
<dbReference type="SMART" id="SM00131">
    <property type="entry name" value="KU"/>
    <property type="match status" value="2"/>
</dbReference>
<dbReference type="CDD" id="cd22624">
    <property type="entry name" value="Kunitz_HAI1_2-like"/>
    <property type="match status" value="1"/>
</dbReference>
<feature type="transmembrane region" description="Helical" evidence="8">
    <location>
        <begin position="455"/>
        <end position="477"/>
    </location>
</feature>
<dbReference type="PROSITE" id="PS50279">
    <property type="entry name" value="BPTI_KUNITZ_2"/>
    <property type="match status" value="2"/>
</dbReference>
<evidence type="ECO:0000256" key="8">
    <source>
        <dbReference type="SAM" id="Phobius"/>
    </source>
</evidence>
<dbReference type="InterPro" id="IPR036880">
    <property type="entry name" value="Kunitz_BPTI_sf"/>
</dbReference>
<name>A0A3B4UV59_SERDU</name>
<dbReference type="InterPro" id="IPR013980">
    <property type="entry name" value="MANSC_dom"/>
</dbReference>
<dbReference type="CDD" id="cd22623">
    <property type="entry name" value="Kunitz_HAI1_1-like"/>
    <property type="match status" value="1"/>
</dbReference>
<dbReference type="InterPro" id="IPR036055">
    <property type="entry name" value="LDL_receptor-like_sf"/>
</dbReference>
<dbReference type="Proteomes" id="UP000261420">
    <property type="component" value="Unplaced"/>
</dbReference>
<dbReference type="Ensembl" id="ENSSDUT00000022589.1">
    <property type="protein sequence ID" value="ENSSDUP00000022182.1"/>
    <property type="gene ID" value="ENSSDUG00000016147.1"/>
</dbReference>
<dbReference type="SUPFAM" id="SSF57424">
    <property type="entry name" value="LDL receptor-like module"/>
    <property type="match status" value="1"/>
</dbReference>
<dbReference type="FunFam" id="4.10.410.10:FF:000020">
    <property type="entry name" value="Collagen, type VI, alpha 3"/>
    <property type="match status" value="1"/>
</dbReference>
<reference evidence="12" key="1">
    <citation type="submission" date="2025-08" db="UniProtKB">
        <authorList>
            <consortium name="Ensembl"/>
        </authorList>
    </citation>
    <scope>IDENTIFICATION</scope>
</reference>
<dbReference type="Pfam" id="PF00014">
    <property type="entry name" value="Kunitz_BPTI"/>
    <property type="match status" value="2"/>
</dbReference>
<dbReference type="Pfam" id="PF07502">
    <property type="entry name" value="MANEC"/>
    <property type="match status" value="1"/>
</dbReference>
<dbReference type="Gene3D" id="2.60.40.10">
    <property type="entry name" value="Immunoglobulins"/>
    <property type="match status" value="1"/>
</dbReference>
<dbReference type="Gene3D" id="4.10.400.10">
    <property type="entry name" value="Low-density Lipoprotein Receptor"/>
    <property type="match status" value="1"/>
</dbReference>
<dbReference type="GO" id="GO:0008544">
    <property type="term" value="P:epidermis development"/>
    <property type="evidence" value="ECO:0007669"/>
    <property type="project" value="TreeGrafter"/>
</dbReference>
<dbReference type="InterPro" id="IPR035986">
    <property type="entry name" value="PKD_dom_sf"/>
</dbReference>
<evidence type="ECO:0000259" key="11">
    <source>
        <dbReference type="PROSITE" id="PS50986"/>
    </source>
</evidence>
<evidence type="ECO:0000256" key="5">
    <source>
        <dbReference type="ARBA" id="ARBA00023157"/>
    </source>
</evidence>
<evidence type="ECO:0000256" key="2">
    <source>
        <dbReference type="ARBA" id="ARBA00022729"/>
    </source>
</evidence>
<evidence type="ECO:0000313" key="12">
    <source>
        <dbReference type="Ensembl" id="ENSSDUP00000022182.1"/>
    </source>
</evidence>
<keyword evidence="8" id="KW-0812">Transmembrane</keyword>
<keyword evidence="2 9" id="KW-0732">Signal</keyword>
<dbReference type="SUPFAM" id="SSF57362">
    <property type="entry name" value="BPTI-like"/>
    <property type="match status" value="2"/>
</dbReference>
<dbReference type="PANTHER" id="PTHR46750:SF1">
    <property type="entry name" value="KUNITZ-TYPE PROTEASE INHIBITOR 1"/>
    <property type="match status" value="1"/>
</dbReference>
<dbReference type="FunFam" id="4.10.410.10:FF:000006">
    <property type="entry name" value="Serine peptidase inhibitor, Kunitz type 1"/>
    <property type="match status" value="1"/>
</dbReference>